<evidence type="ECO:0000256" key="6">
    <source>
        <dbReference type="ARBA" id="ARBA00022898"/>
    </source>
</evidence>
<name>A0ABT9ZZK7_9BACI</name>
<dbReference type="InterPro" id="IPR015422">
    <property type="entry name" value="PyrdxlP-dep_Trfase_small"/>
</dbReference>
<comment type="caution">
    <text evidence="9">The sequence shown here is derived from an EMBL/GenBank/DDBJ whole genome shotgun (WGS) entry which is preliminary data.</text>
</comment>
<dbReference type="NCBIfam" id="NF000586">
    <property type="entry name" value="PRK00011.1"/>
    <property type="match status" value="1"/>
</dbReference>
<dbReference type="InterPro" id="IPR049943">
    <property type="entry name" value="Ser_HO-MeTrfase-like"/>
</dbReference>
<dbReference type="Gene3D" id="3.40.640.10">
    <property type="entry name" value="Type I PLP-dependent aspartate aminotransferase-like (Major domain)"/>
    <property type="match status" value="1"/>
</dbReference>
<accession>A0ABT9ZZK7</accession>
<keyword evidence="6 7" id="KW-0663">Pyridoxal phosphate</keyword>
<dbReference type="GO" id="GO:0004372">
    <property type="term" value="F:glycine hydroxymethyltransferase activity"/>
    <property type="evidence" value="ECO:0007669"/>
    <property type="project" value="UniProtKB-EC"/>
</dbReference>
<reference evidence="9 10" key="1">
    <citation type="submission" date="2023-07" db="EMBL/GenBank/DDBJ databases">
        <title>Genomic Encyclopedia of Type Strains, Phase IV (KMG-IV): sequencing the most valuable type-strain genomes for metagenomic binning, comparative biology and taxonomic classification.</title>
        <authorList>
            <person name="Goeker M."/>
        </authorList>
    </citation>
    <scope>NUCLEOTIDE SEQUENCE [LARGE SCALE GENOMIC DNA]</scope>
    <source>
        <strain evidence="9 10">DSM 9768</strain>
    </source>
</reference>
<comment type="subunit">
    <text evidence="7">Homodimer.</text>
</comment>
<gene>
    <name evidence="7" type="primary">glyA</name>
    <name evidence="9" type="ORF">J2S74_003820</name>
</gene>
<dbReference type="Proteomes" id="UP001230005">
    <property type="component" value="Unassembled WGS sequence"/>
</dbReference>
<evidence type="ECO:0000256" key="7">
    <source>
        <dbReference type="HAMAP-Rule" id="MF_00051"/>
    </source>
</evidence>
<proteinExistence type="inferred from homology"/>
<evidence type="ECO:0000256" key="1">
    <source>
        <dbReference type="ARBA" id="ARBA00001933"/>
    </source>
</evidence>
<keyword evidence="5 7" id="KW-0808">Transferase</keyword>
<keyword evidence="4 7" id="KW-0028">Amino-acid biosynthesis</keyword>
<keyword evidence="10" id="KW-1185">Reference proteome</keyword>
<feature type="modified residue" description="N6-(pyridoxal phosphate)lysine" evidence="7">
    <location>
        <position position="225"/>
    </location>
</feature>
<dbReference type="Pfam" id="PF00464">
    <property type="entry name" value="SHMT"/>
    <property type="match status" value="1"/>
</dbReference>
<sequence>MRIREMDEVIFEAIENEKKRQLNTLELIASENFVSPEVLEVMGNVMTNKYAEGYPGKRYYGGCEFVDVAEQAAIDRLTSLYNAKYANVQPHSGAQANTAVYFALLQPGDKVMGMNLSHGGHLTHGSPVSMSGKWFDVVSYGVREDTHLIDYDELEALAKKEKPKLIIAGTSAYPRTIDFARFRQIADQVGAKLMVDMAHIAGLVAAGLHPSPVPHADVVTSTTHKTLRGPRGGIILTNDEEIFKKMNKAVFPGIQGGPLMHIIAAKAVAFKEALQPSFKEYAKQVIENASSLSEALKKEGAALVSGGTDNHIVLLDVRPWDLTGKEAEKLLEEAGITVNKNTIPFDPQSPFVTSGIRMGTAALTTRGMKKEEMEQIAKVIGDVLKSKGDSIVLTKAKETTKSICGAYPLFQKPIHV</sequence>
<organism evidence="9 10">
    <name type="scientific">Evansella vedderi</name>
    <dbReference type="NCBI Taxonomy" id="38282"/>
    <lineage>
        <taxon>Bacteria</taxon>
        <taxon>Bacillati</taxon>
        <taxon>Bacillota</taxon>
        <taxon>Bacilli</taxon>
        <taxon>Bacillales</taxon>
        <taxon>Bacillaceae</taxon>
        <taxon>Evansella</taxon>
    </lineage>
</organism>
<evidence type="ECO:0000256" key="5">
    <source>
        <dbReference type="ARBA" id="ARBA00022679"/>
    </source>
</evidence>
<comment type="subcellular location">
    <subcellularLocation>
        <location evidence="7">Cytoplasm</location>
    </subcellularLocation>
</comment>
<comment type="cofactor">
    <cofactor evidence="1 7">
        <name>pyridoxal 5'-phosphate</name>
        <dbReference type="ChEBI" id="CHEBI:597326"/>
    </cofactor>
</comment>
<evidence type="ECO:0000256" key="4">
    <source>
        <dbReference type="ARBA" id="ARBA00022605"/>
    </source>
</evidence>
<evidence type="ECO:0000256" key="2">
    <source>
        <dbReference type="ARBA" id="ARBA00006376"/>
    </source>
</evidence>
<feature type="site" description="Plays an important role in substrate specificity" evidence="7">
    <location>
        <position position="224"/>
    </location>
</feature>
<dbReference type="PROSITE" id="PS00096">
    <property type="entry name" value="SHMT"/>
    <property type="match status" value="1"/>
</dbReference>
<dbReference type="CDD" id="cd00378">
    <property type="entry name" value="SHMT"/>
    <property type="match status" value="1"/>
</dbReference>
<feature type="binding site" evidence="7">
    <location>
        <position position="240"/>
    </location>
    <ligand>
        <name>(6S)-5,6,7,8-tetrahydrofolate</name>
        <dbReference type="ChEBI" id="CHEBI:57453"/>
    </ligand>
</feature>
<comment type="similarity">
    <text evidence="2 7">Belongs to the SHMT family.</text>
</comment>
<dbReference type="SUPFAM" id="SSF53383">
    <property type="entry name" value="PLP-dependent transferases"/>
    <property type="match status" value="1"/>
</dbReference>
<dbReference type="PANTHER" id="PTHR11680">
    <property type="entry name" value="SERINE HYDROXYMETHYLTRANSFERASE"/>
    <property type="match status" value="1"/>
</dbReference>
<dbReference type="EC" id="2.1.2.1" evidence="7"/>
<dbReference type="PIRSF" id="PIRSF000412">
    <property type="entry name" value="SHMT"/>
    <property type="match status" value="1"/>
</dbReference>
<evidence type="ECO:0000313" key="9">
    <source>
        <dbReference type="EMBL" id="MDQ0256400.1"/>
    </source>
</evidence>
<dbReference type="InterPro" id="IPR001085">
    <property type="entry name" value="Ser_HO-MeTrfase"/>
</dbReference>
<dbReference type="HAMAP" id="MF_00051">
    <property type="entry name" value="SHMT"/>
    <property type="match status" value="1"/>
</dbReference>
<feature type="domain" description="Serine hydroxymethyltransferase-like" evidence="8">
    <location>
        <begin position="4"/>
        <end position="380"/>
    </location>
</feature>
<comment type="function">
    <text evidence="7">Catalyzes the reversible interconversion of serine and glycine with tetrahydrofolate (THF) serving as the one-carbon carrier. This reaction serves as the major source of one-carbon groups required for the biosynthesis of purines, thymidylate, methionine, and other important biomolecules. Also exhibits THF-independent aldolase activity toward beta-hydroxyamino acids, producing glycine and aldehydes, via a retro-aldol mechanism.</text>
</comment>
<keyword evidence="7" id="KW-0963">Cytoplasm</keyword>
<dbReference type="EMBL" id="JAUSUG010000016">
    <property type="protein sequence ID" value="MDQ0256400.1"/>
    <property type="molecule type" value="Genomic_DNA"/>
</dbReference>
<evidence type="ECO:0000256" key="3">
    <source>
        <dbReference type="ARBA" id="ARBA00022563"/>
    </source>
</evidence>
<dbReference type="InterPro" id="IPR039429">
    <property type="entry name" value="SHMT-like_dom"/>
</dbReference>
<dbReference type="RefSeq" id="WP_307328459.1">
    <property type="nucleotide sequence ID" value="NZ_JAUSUG010000016.1"/>
</dbReference>
<feature type="binding site" evidence="7">
    <location>
        <position position="116"/>
    </location>
    <ligand>
        <name>(6S)-5,6,7,8-tetrahydrofolate</name>
        <dbReference type="ChEBI" id="CHEBI:57453"/>
    </ligand>
</feature>
<comment type="pathway">
    <text evidence="7">One-carbon metabolism; tetrahydrofolate interconversion.</text>
</comment>
<dbReference type="Gene3D" id="3.90.1150.10">
    <property type="entry name" value="Aspartate Aminotransferase, domain 1"/>
    <property type="match status" value="1"/>
</dbReference>
<comment type="pathway">
    <text evidence="7">Amino-acid biosynthesis; glycine biosynthesis; glycine from L-serine: step 1/1.</text>
</comment>
<protein>
    <recommendedName>
        <fullName evidence="7">Serine hydroxymethyltransferase</fullName>
        <shortName evidence="7">SHMT</shortName>
        <shortName evidence="7">Serine methylase</shortName>
        <ecNumber evidence="7">2.1.2.1</ecNumber>
    </recommendedName>
</protein>
<feature type="binding site" evidence="7">
    <location>
        <begin position="349"/>
        <end position="351"/>
    </location>
    <ligand>
        <name>(6S)-5,6,7,8-tetrahydrofolate</name>
        <dbReference type="ChEBI" id="CHEBI:57453"/>
    </ligand>
</feature>
<feature type="binding site" evidence="7">
    <location>
        <begin position="120"/>
        <end position="122"/>
    </location>
    <ligand>
        <name>(6S)-5,6,7,8-tetrahydrofolate</name>
        <dbReference type="ChEBI" id="CHEBI:57453"/>
    </ligand>
</feature>
<comment type="catalytic activity">
    <reaction evidence="7">
        <text>(6R)-5,10-methylene-5,6,7,8-tetrahydrofolate + glycine + H2O = (6S)-5,6,7,8-tetrahydrofolate + L-serine</text>
        <dbReference type="Rhea" id="RHEA:15481"/>
        <dbReference type="ChEBI" id="CHEBI:15377"/>
        <dbReference type="ChEBI" id="CHEBI:15636"/>
        <dbReference type="ChEBI" id="CHEBI:33384"/>
        <dbReference type="ChEBI" id="CHEBI:57305"/>
        <dbReference type="ChEBI" id="CHEBI:57453"/>
        <dbReference type="EC" id="2.1.2.1"/>
    </reaction>
</comment>
<dbReference type="InterPro" id="IPR019798">
    <property type="entry name" value="Ser_HO-MeTrfase_PLP_BS"/>
</dbReference>
<evidence type="ECO:0000313" key="10">
    <source>
        <dbReference type="Proteomes" id="UP001230005"/>
    </source>
</evidence>
<dbReference type="PANTHER" id="PTHR11680:SF35">
    <property type="entry name" value="SERINE HYDROXYMETHYLTRANSFERASE 1"/>
    <property type="match status" value="1"/>
</dbReference>
<dbReference type="InterPro" id="IPR015424">
    <property type="entry name" value="PyrdxlP-dep_Trfase"/>
</dbReference>
<dbReference type="InterPro" id="IPR015421">
    <property type="entry name" value="PyrdxlP-dep_Trfase_major"/>
</dbReference>
<evidence type="ECO:0000259" key="8">
    <source>
        <dbReference type="Pfam" id="PF00464"/>
    </source>
</evidence>
<keyword evidence="3 7" id="KW-0554">One-carbon metabolism</keyword>